<feature type="region of interest" description="Disordered" evidence="1">
    <location>
        <begin position="607"/>
        <end position="647"/>
    </location>
</feature>
<feature type="transmembrane region" description="Helical" evidence="2">
    <location>
        <begin position="12"/>
        <end position="35"/>
    </location>
</feature>
<feature type="region of interest" description="Disordered" evidence="1">
    <location>
        <begin position="519"/>
        <end position="543"/>
    </location>
</feature>
<dbReference type="Proteomes" id="UP000479691">
    <property type="component" value="Unassembled WGS sequence"/>
</dbReference>
<sequence>MTLLNLHRRMRIVFEAGSYILLLCSAPADGFAYILRSEGTRPQMKSSTLETELCRQKTEPPEGGASITQFGIINWKQSFQPQAIAFYGNAFCSENNLLAIVRLLDERTGAQYIDMSGPNIPPNIRSYRPLNLNQPLEDIRFIERHPTYKEAKKMLPGSIYVPHLPSDPLRSSYCVGDVVVPKWSKRYDLSSDDPTKWDVYKQAMEALRQTFNEFKRNPGEMKKLLGIKTIELPSFNSNTMAHISLNDIQGAQRTIDEFYNDMNRRLAGRSGSANLQNCIINPTGQGVPDVKDLVADPDTSQPPVGGGEIIGGFDSFGNTDAGPTIFKKQKLSTQQPKVAGSVGAFPYLPSRSLPENKPESRFEIETATQFGETIPQYDQASGRGNFQRVPETFWPPQPADQLIFQLNQPFQSPNYQPYMPQFQPRYNRGPQLEHIDQTAPQNSPMKALSNKGQNPLVDLRTNNEKLLELEDIVSRYSKGPTKKKLKEEMLGRRANEGAKELESDENKLKKEIKDSLQDVLPPILNPNGEDISSRLHRKPKRPTVPVQLGKIVPQTNQATGYNPVAYNPSEYEQDFLSLISSMNWDPNDFPIYQRRFIPKEQRRVEELRGVQGQMTNPEPGNQPRGSLFGNYDSIGGGKQEQGGPDIDFDALAKFLRQEDQDNLQQ</sequence>
<reference evidence="3 4" key="1">
    <citation type="submission" date="2019-06" db="EMBL/GenBank/DDBJ databases">
        <authorList>
            <person name="Palmer J.M."/>
        </authorList>
    </citation>
    <scope>NUCLEOTIDE SEQUENCE [LARGE SCALE GENOMIC DNA]</scope>
    <source>
        <strain evidence="3 4">TWF788</strain>
    </source>
</reference>
<name>A0A7C8PYH5_ORBOL</name>
<evidence type="ECO:0000313" key="3">
    <source>
        <dbReference type="EMBL" id="KAF3183909.1"/>
    </source>
</evidence>
<evidence type="ECO:0000313" key="4">
    <source>
        <dbReference type="Proteomes" id="UP000479691"/>
    </source>
</evidence>
<keyword evidence="2" id="KW-0472">Membrane</keyword>
<keyword evidence="2" id="KW-0812">Transmembrane</keyword>
<dbReference type="AlphaFoldDB" id="A0A7C8PYH5"/>
<proteinExistence type="predicted"/>
<comment type="caution">
    <text evidence="3">The sequence shown here is derived from an EMBL/GenBank/DDBJ whole genome shotgun (WGS) entry which is preliminary data.</text>
</comment>
<protein>
    <submittedName>
        <fullName evidence="3">Uncharacterized protein</fullName>
    </submittedName>
</protein>
<evidence type="ECO:0000256" key="1">
    <source>
        <dbReference type="SAM" id="MobiDB-lite"/>
    </source>
</evidence>
<evidence type="ECO:0000256" key="2">
    <source>
        <dbReference type="SAM" id="Phobius"/>
    </source>
</evidence>
<organism evidence="3 4">
    <name type="scientific">Orbilia oligospora</name>
    <name type="common">Nematode-trapping fungus</name>
    <name type="synonym">Arthrobotrys oligospora</name>
    <dbReference type="NCBI Taxonomy" id="2813651"/>
    <lineage>
        <taxon>Eukaryota</taxon>
        <taxon>Fungi</taxon>
        <taxon>Dikarya</taxon>
        <taxon>Ascomycota</taxon>
        <taxon>Pezizomycotina</taxon>
        <taxon>Orbiliomycetes</taxon>
        <taxon>Orbiliales</taxon>
        <taxon>Orbiliaceae</taxon>
        <taxon>Orbilia</taxon>
    </lineage>
</organism>
<dbReference type="EMBL" id="JAABOE010000025">
    <property type="protein sequence ID" value="KAF3183909.1"/>
    <property type="molecule type" value="Genomic_DNA"/>
</dbReference>
<accession>A0A7C8PYH5</accession>
<keyword evidence="2" id="KW-1133">Transmembrane helix</keyword>
<gene>
    <name evidence="3" type="ORF">TWF788_005382</name>
</gene>